<dbReference type="InterPro" id="IPR004088">
    <property type="entry name" value="KH_dom_type_1"/>
</dbReference>
<feature type="domain" description="K Homology" evidence="4">
    <location>
        <begin position="275"/>
        <end position="347"/>
    </location>
</feature>
<feature type="compositionally biased region" description="Basic and acidic residues" evidence="3">
    <location>
        <begin position="251"/>
        <end position="266"/>
    </location>
</feature>
<evidence type="ECO:0000313" key="5">
    <source>
        <dbReference type="EMBL" id="KAJ0393959.1"/>
    </source>
</evidence>
<feature type="domain" description="K Homology" evidence="4">
    <location>
        <begin position="49"/>
        <end position="135"/>
    </location>
</feature>
<dbReference type="Gene3D" id="3.30.1370.10">
    <property type="entry name" value="K Homology domain, type 1"/>
    <property type="match status" value="4"/>
</dbReference>
<sequence>MADSNLDPVARARAIAARLAASAAPQDTLGKRKSRWEDDVGGPSSSSMPKKQKKVYIPVDKYPDINFMGLLIGPRGSNQKRMEDESGARILIRGKGSSKDPSGEPDGEEELHVLITGDSDEAIAKAQSAVENILFNPQQAMRLKQEQLRKVAELNGTLNDNYGREGGHYGPGSSSSQDSKNSEMQVPRDLVGYIIGRGGETIRELQMKSGAQIQIVREDFGGPPQPHRLVGISGDDEAIDRARQLIQKLIDERMNGGRDSRDDRSGRFGGSNPDGSDTLELLVPNDRVGLIIGRAGATIKAIQFRTGTSINIPQTADPSHPNMRLVTVNGTREAKELARTEIMSIINEDPNSRHGPVGNTIYMQVPNDRVGVVIGKRGETVKGMQDRYGVRIQIPTVPDAGSNPSVRTISISGPQDACFRAKEEIDMVILNGAGTQGAGSGASQQYGSYYGYGSGYDQYSQQYGYDQSQYDAYYQQYYQQAQTAADGTTATTAPGTDASATDSSSAASTATATTAVAATGDAATAAAADPNDPNAYWNGFYEYAAYYGIDAANEAWGVTGEAAKQSAESYRQYQEQAAAAAAGGGTAPADGAAAATSADSSSTTTTDSKVDRQACNSLNRTNRKASFSPKSKSAQEPTR</sequence>
<evidence type="ECO:0000256" key="1">
    <source>
        <dbReference type="ARBA" id="ARBA00022737"/>
    </source>
</evidence>
<dbReference type="Pfam" id="PF22675">
    <property type="entry name" value="KH-I_KHDC4-BBP"/>
    <property type="match status" value="1"/>
</dbReference>
<dbReference type="InterPro" id="IPR036612">
    <property type="entry name" value="KH_dom_type_1_sf"/>
</dbReference>
<feature type="region of interest" description="Disordered" evidence="3">
    <location>
        <begin position="89"/>
        <end position="108"/>
    </location>
</feature>
<name>A0AAD5L9Z6_PYTIN</name>
<dbReference type="SMART" id="SM00322">
    <property type="entry name" value="KH"/>
    <property type="match status" value="4"/>
</dbReference>
<accession>A0AAD5L9Z6</accession>
<dbReference type="AlphaFoldDB" id="A0AAD5L9Z6"/>
<protein>
    <recommendedName>
        <fullName evidence="4">K Homology domain-containing protein</fullName>
    </recommendedName>
</protein>
<feature type="compositionally biased region" description="Low complexity" evidence="3">
    <location>
        <begin position="581"/>
        <end position="607"/>
    </location>
</feature>
<keyword evidence="1" id="KW-0677">Repeat</keyword>
<feature type="region of interest" description="Disordered" evidence="3">
    <location>
        <begin position="581"/>
        <end position="639"/>
    </location>
</feature>
<evidence type="ECO:0000256" key="2">
    <source>
        <dbReference type="PROSITE-ProRule" id="PRU00117"/>
    </source>
</evidence>
<dbReference type="CDD" id="cd02395">
    <property type="entry name" value="KH-I_BBP"/>
    <property type="match status" value="1"/>
</dbReference>
<comment type="caution">
    <text evidence="5">The sequence shown here is derived from an EMBL/GenBank/DDBJ whole genome shotgun (WGS) entry which is preliminary data.</text>
</comment>
<feature type="region of interest" description="Disordered" evidence="3">
    <location>
        <begin position="157"/>
        <end position="185"/>
    </location>
</feature>
<dbReference type="Proteomes" id="UP001209570">
    <property type="component" value="Unassembled WGS sequence"/>
</dbReference>
<dbReference type="Pfam" id="PF00013">
    <property type="entry name" value="KH_1"/>
    <property type="match status" value="3"/>
</dbReference>
<evidence type="ECO:0000259" key="4">
    <source>
        <dbReference type="SMART" id="SM00322"/>
    </source>
</evidence>
<keyword evidence="6" id="KW-1185">Reference proteome</keyword>
<dbReference type="PROSITE" id="PS50084">
    <property type="entry name" value="KH_TYPE_1"/>
    <property type="match status" value="4"/>
</dbReference>
<reference evidence="5" key="1">
    <citation type="submission" date="2021-12" db="EMBL/GenBank/DDBJ databases">
        <title>Prjna785345.</title>
        <authorList>
            <person name="Rujirawat T."/>
            <person name="Krajaejun T."/>
        </authorList>
    </citation>
    <scope>NUCLEOTIDE SEQUENCE</scope>
    <source>
        <strain evidence="5">Pi057C3</strain>
    </source>
</reference>
<feature type="region of interest" description="Disordered" evidence="3">
    <location>
        <begin position="251"/>
        <end position="279"/>
    </location>
</feature>
<feature type="compositionally biased region" description="Polar residues" evidence="3">
    <location>
        <begin position="614"/>
        <end position="639"/>
    </location>
</feature>
<dbReference type="PANTHER" id="PTHR10288">
    <property type="entry name" value="KH DOMAIN CONTAINING RNA BINDING PROTEIN"/>
    <property type="match status" value="1"/>
</dbReference>
<gene>
    <name evidence="5" type="ORF">P43SY_003756</name>
</gene>
<proteinExistence type="predicted"/>
<feature type="compositionally biased region" description="Polar residues" evidence="3">
    <location>
        <begin position="172"/>
        <end position="184"/>
    </location>
</feature>
<feature type="region of interest" description="Disordered" evidence="3">
    <location>
        <begin position="20"/>
        <end position="54"/>
    </location>
</feature>
<feature type="domain" description="K Homology" evidence="4">
    <location>
        <begin position="178"/>
        <end position="251"/>
    </location>
</feature>
<dbReference type="CDD" id="cd00105">
    <property type="entry name" value="KH-I"/>
    <property type="match status" value="2"/>
</dbReference>
<dbReference type="InterPro" id="IPR055256">
    <property type="entry name" value="KH_1_KHDC4/BBP-like"/>
</dbReference>
<dbReference type="GO" id="GO:0003723">
    <property type="term" value="F:RNA binding"/>
    <property type="evidence" value="ECO:0007669"/>
    <property type="project" value="UniProtKB-UniRule"/>
</dbReference>
<dbReference type="InterPro" id="IPR004087">
    <property type="entry name" value="KH_dom"/>
</dbReference>
<evidence type="ECO:0000256" key="3">
    <source>
        <dbReference type="SAM" id="MobiDB-lite"/>
    </source>
</evidence>
<dbReference type="SUPFAM" id="SSF54791">
    <property type="entry name" value="Eukaryotic type KH-domain (KH-domain type I)"/>
    <property type="match status" value="4"/>
</dbReference>
<keyword evidence="2" id="KW-0694">RNA-binding</keyword>
<evidence type="ECO:0000313" key="6">
    <source>
        <dbReference type="Proteomes" id="UP001209570"/>
    </source>
</evidence>
<feature type="domain" description="K Homology" evidence="4">
    <location>
        <begin position="357"/>
        <end position="430"/>
    </location>
</feature>
<dbReference type="EMBL" id="JAKCXM010000446">
    <property type="protein sequence ID" value="KAJ0393959.1"/>
    <property type="molecule type" value="Genomic_DNA"/>
</dbReference>
<organism evidence="5 6">
    <name type="scientific">Pythium insidiosum</name>
    <name type="common">Pythiosis disease agent</name>
    <dbReference type="NCBI Taxonomy" id="114742"/>
    <lineage>
        <taxon>Eukaryota</taxon>
        <taxon>Sar</taxon>
        <taxon>Stramenopiles</taxon>
        <taxon>Oomycota</taxon>
        <taxon>Peronosporomycetes</taxon>
        <taxon>Pythiales</taxon>
        <taxon>Pythiaceae</taxon>
        <taxon>Pythium</taxon>
    </lineage>
</organism>